<dbReference type="InterPro" id="IPR004045">
    <property type="entry name" value="Glutathione_S-Trfase_N"/>
</dbReference>
<accession>A0ABT4W2B6</accession>
<name>A0ABT4W2B6_9RHOB</name>
<dbReference type="SUPFAM" id="SSF52833">
    <property type="entry name" value="Thioredoxin-like"/>
    <property type="match status" value="1"/>
</dbReference>
<dbReference type="EMBL" id="JAQIIO010000003">
    <property type="protein sequence ID" value="MDA5093932.1"/>
    <property type="molecule type" value="Genomic_DNA"/>
</dbReference>
<proteinExistence type="predicted"/>
<dbReference type="Gene3D" id="1.20.1050.10">
    <property type="match status" value="1"/>
</dbReference>
<feature type="domain" description="GST N-terminal" evidence="1">
    <location>
        <begin position="1"/>
        <end position="79"/>
    </location>
</feature>
<dbReference type="Proteomes" id="UP001528040">
    <property type="component" value="Unassembled WGS sequence"/>
</dbReference>
<dbReference type="Pfam" id="PF13409">
    <property type="entry name" value="GST_N_2"/>
    <property type="match status" value="1"/>
</dbReference>
<organism evidence="2 3">
    <name type="scientific">Aliiroseovarius salicola</name>
    <dbReference type="NCBI Taxonomy" id="3009082"/>
    <lineage>
        <taxon>Bacteria</taxon>
        <taxon>Pseudomonadati</taxon>
        <taxon>Pseudomonadota</taxon>
        <taxon>Alphaproteobacteria</taxon>
        <taxon>Rhodobacterales</taxon>
        <taxon>Paracoccaceae</taxon>
        <taxon>Aliiroseovarius</taxon>
    </lineage>
</organism>
<dbReference type="RefSeq" id="WP_271053633.1">
    <property type="nucleotide sequence ID" value="NZ_JAQIIO010000003.1"/>
</dbReference>
<comment type="caution">
    <text evidence="2">The sequence shown here is derived from an EMBL/GenBank/DDBJ whole genome shotgun (WGS) entry which is preliminary data.</text>
</comment>
<evidence type="ECO:0000259" key="1">
    <source>
        <dbReference type="PROSITE" id="PS50404"/>
    </source>
</evidence>
<reference evidence="2 3" key="1">
    <citation type="submission" date="2023-01" db="EMBL/GenBank/DDBJ databases">
        <authorList>
            <person name="Yoon J.-W."/>
        </authorList>
    </citation>
    <scope>NUCLEOTIDE SEQUENCE [LARGE SCALE GENOMIC DNA]</scope>
    <source>
        <strain evidence="2 3">KMU-50</strain>
    </source>
</reference>
<evidence type="ECO:0000313" key="3">
    <source>
        <dbReference type="Proteomes" id="UP001528040"/>
    </source>
</evidence>
<keyword evidence="3" id="KW-1185">Reference proteome</keyword>
<dbReference type="PROSITE" id="PS50404">
    <property type="entry name" value="GST_NTER"/>
    <property type="match status" value="1"/>
</dbReference>
<gene>
    <name evidence="2" type="ORF">O2N63_07510</name>
</gene>
<dbReference type="InterPro" id="IPR036249">
    <property type="entry name" value="Thioredoxin-like_sf"/>
</dbReference>
<sequence length="199" mass="22200">MILFYSANSPYARIARITLREAGLTGNVQERLAESRSPNNPVLDHSPVGRVPTLVTDTLVITETNRVYDFLKSKSVSAELSALAEPTLKVIEQEGQILGFIDGITCWVRENRRDVVGRSVFLISVETDRSARCLSYLERAAQAGGLPEFLTFRGMALAVGLDLMDFNKLVPEWKSAYPHLSDWLMQVKARETMIETAPI</sequence>
<evidence type="ECO:0000313" key="2">
    <source>
        <dbReference type="EMBL" id="MDA5093932.1"/>
    </source>
</evidence>
<dbReference type="Gene3D" id="3.40.30.10">
    <property type="entry name" value="Glutaredoxin"/>
    <property type="match status" value="1"/>
</dbReference>
<protein>
    <submittedName>
        <fullName evidence="2">Glutathione S-transferase</fullName>
    </submittedName>
</protein>